<dbReference type="Pfam" id="PF11396">
    <property type="entry name" value="PepSY_like"/>
    <property type="match status" value="1"/>
</dbReference>
<dbReference type="SUPFAM" id="SSF160574">
    <property type="entry name" value="BT0923-like"/>
    <property type="match status" value="1"/>
</dbReference>
<dbReference type="RefSeq" id="WP_115814764.1">
    <property type="nucleotide sequence ID" value="NZ_QUNI01000014.1"/>
</dbReference>
<protein>
    <submittedName>
        <fullName evidence="3">Putative PepSY-like beta-lactamase-inhibitor</fullName>
    </submittedName>
</protein>
<reference evidence="3 4" key="1">
    <citation type="submission" date="2018-08" db="EMBL/GenBank/DDBJ databases">
        <title>Genomic Encyclopedia of Archaeal and Bacterial Type Strains, Phase II (KMG-II): from individual species to whole genera.</title>
        <authorList>
            <person name="Goeker M."/>
        </authorList>
    </citation>
    <scope>NUCLEOTIDE SEQUENCE [LARGE SCALE GENOMIC DNA]</scope>
    <source>
        <strain evidence="3 4">DSM 100880</strain>
    </source>
</reference>
<dbReference type="Gene3D" id="3.10.450.360">
    <property type="match status" value="1"/>
</dbReference>
<sequence>MKKLILFATIILGAISVHAVNTTTQQVLINQSVNAQEEFTEVSSDAIPAAVKSTIEKSFPGTKLEKAYKNEKNEYKLEIAKDDKKFTVFTDASGNIIKK</sequence>
<evidence type="ECO:0000313" key="4">
    <source>
        <dbReference type="Proteomes" id="UP000257136"/>
    </source>
</evidence>
<comment type="caution">
    <text evidence="3">The sequence shown here is derived from an EMBL/GenBank/DDBJ whole genome shotgun (WGS) entry which is preliminary data.</text>
</comment>
<dbReference type="EMBL" id="QUNI01000014">
    <property type="protein sequence ID" value="REG93022.1"/>
    <property type="molecule type" value="Genomic_DNA"/>
</dbReference>
<feature type="domain" description="Putative beta-lactamase-inhibitor-like PepSY-like" evidence="2">
    <location>
        <begin position="39"/>
        <end position="98"/>
    </location>
</feature>
<dbReference type="Proteomes" id="UP000257136">
    <property type="component" value="Unassembled WGS sequence"/>
</dbReference>
<evidence type="ECO:0000313" key="3">
    <source>
        <dbReference type="EMBL" id="REG93022.1"/>
    </source>
</evidence>
<name>A0A3E0E410_9FLAO</name>
<dbReference type="AlphaFoldDB" id="A0A3E0E410"/>
<keyword evidence="1" id="KW-0732">Signal</keyword>
<gene>
    <name evidence="3" type="ORF">C8P67_114123</name>
</gene>
<proteinExistence type="predicted"/>
<accession>A0A3E0E410</accession>
<evidence type="ECO:0000259" key="2">
    <source>
        <dbReference type="Pfam" id="PF11396"/>
    </source>
</evidence>
<feature type="signal peptide" evidence="1">
    <location>
        <begin position="1"/>
        <end position="19"/>
    </location>
</feature>
<evidence type="ECO:0000256" key="1">
    <source>
        <dbReference type="SAM" id="SignalP"/>
    </source>
</evidence>
<organism evidence="3 4">
    <name type="scientific">Flavobacterium aquicola</name>
    <dbReference type="NCBI Taxonomy" id="1682742"/>
    <lineage>
        <taxon>Bacteria</taxon>
        <taxon>Pseudomonadati</taxon>
        <taxon>Bacteroidota</taxon>
        <taxon>Flavobacteriia</taxon>
        <taxon>Flavobacteriales</taxon>
        <taxon>Flavobacteriaceae</taxon>
        <taxon>Flavobacterium</taxon>
    </lineage>
</organism>
<dbReference type="OrthoDB" id="1099258at2"/>
<keyword evidence="4" id="KW-1185">Reference proteome</keyword>
<dbReference type="InterPro" id="IPR021533">
    <property type="entry name" value="PepSY-like"/>
</dbReference>
<feature type="chain" id="PRO_5017534697" evidence="1">
    <location>
        <begin position="20"/>
        <end position="99"/>
    </location>
</feature>